<feature type="region of interest" description="Disordered" evidence="1">
    <location>
        <begin position="611"/>
        <end position="633"/>
    </location>
</feature>
<organism evidence="2 3">
    <name type="scientific">Prymnesium parvum</name>
    <name type="common">Toxic golden alga</name>
    <dbReference type="NCBI Taxonomy" id="97485"/>
    <lineage>
        <taxon>Eukaryota</taxon>
        <taxon>Haptista</taxon>
        <taxon>Haptophyta</taxon>
        <taxon>Prymnesiophyceae</taxon>
        <taxon>Prymnesiales</taxon>
        <taxon>Prymnesiaceae</taxon>
        <taxon>Prymnesium</taxon>
    </lineage>
</organism>
<protein>
    <recommendedName>
        <fullName evidence="4">Anaphase-promoting complex subunit 5</fullName>
    </recommendedName>
</protein>
<name>A0AB34IBN6_PRYPA</name>
<proteinExistence type="predicted"/>
<keyword evidence="3" id="KW-1185">Reference proteome</keyword>
<gene>
    <name evidence="2" type="ORF">AB1Y20_017171</name>
</gene>
<dbReference type="AlphaFoldDB" id="A0AB34IBN6"/>
<accession>A0AB34IBN6</accession>
<dbReference type="EMBL" id="JBGBPQ010000033">
    <property type="protein sequence ID" value="KAL1495313.1"/>
    <property type="molecule type" value="Genomic_DNA"/>
</dbReference>
<reference evidence="2 3" key="1">
    <citation type="journal article" date="2024" name="Science">
        <title>Giant polyketide synthase enzymes in the biosynthesis of giant marine polyether toxins.</title>
        <authorList>
            <person name="Fallon T.R."/>
            <person name="Shende V.V."/>
            <person name="Wierzbicki I.H."/>
            <person name="Pendleton A.L."/>
            <person name="Watervoot N.F."/>
            <person name="Auber R.P."/>
            <person name="Gonzalez D.J."/>
            <person name="Wisecaver J.H."/>
            <person name="Moore B.S."/>
        </authorList>
    </citation>
    <scope>NUCLEOTIDE SEQUENCE [LARGE SCALE GENOMIC DNA]</scope>
    <source>
        <strain evidence="2 3">12B1</strain>
    </source>
</reference>
<evidence type="ECO:0008006" key="4">
    <source>
        <dbReference type="Google" id="ProtNLM"/>
    </source>
</evidence>
<feature type="compositionally biased region" description="Pro residues" evidence="1">
    <location>
        <begin position="579"/>
        <end position="588"/>
    </location>
</feature>
<evidence type="ECO:0000256" key="1">
    <source>
        <dbReference type="SAM" id="MobiDB-lite"/>
    </source>
</evidence>
<dbReference type="Proteomes" id="UP001515480">
    <property type="component" value="Unassembled WGS sequence"/>
</dbReference>
<evidence type="ECO:0000313" key="3">
    <source>
        <dbReference type="Proteomes" id="UP001515480"/>
    </source>
</evidence>
<comment type="caution">
    <text evidence="2">The sequence shown here is derived from an EMBL/GenBank/DDBJ whole genome shotgun (WGS) entry which is preliminary data.</text>
</comment>
<feature type="region of interest" description="Disordered" evidence="1">
    <location>
        <begin position="576"/>
        <end position="597"/>
    </location>
</feature>
<evidence type="ECO:0000313" key="2">
    <source>
        <dbReference type="EMBL" id="KAL1495313.1"/>
    </source>
</evidence>
<sequence length="725" mass="75901">MDALLLDLTRRFTLLAHALRPQLLAALPPSPPDARLAQLSRLLADLLLSLPAADASAHRYALSRSLARRLHALLAPLLSTAGEEEGGGGGEGGGEDVALLRRCLASGEVAALVAELSAEVEAAVAAGGGAAEAEVAAAVAAAEERRLSSDGEEAAGLLSELGLDDEPILFAELAAAVDASCPPADLIESEFWPEVILQGRWLIGTQAMLVVMLSMGAREEVRLQCVALHASLFAEGGISHKASIFINLAQYLVEVQRLEEASFSSRPYLHSLHLLASMRAQIAEDSLPLTNELRDAFAFHSCGMATLRGEEGQVGAALVLAAADPSARWCARMLARGCWRPATETCCTRLPPPPSSLPSVVSSSLPSDEELCLALALHDICAEEYSAEIIAKARDDTAWAETLLPASMARLEEIASLDERRLSPFLAEARRLALFSIGASLDAAAARVWTAACSAAALSPLAALSAVALLAPLAARLAADGPSAAATRREFADDPPTVALLAVIPLVAPLLLSSMADLPPAKEKATTGARTRRPLVPFHPTLISAHPLYSSHSIPASNTQLLPHDAHFHLILHRSTLSTPPPLPPSTPSAPSISSTGTQLLPRQALILLAAAPPPPPPPRRADESDAVTAEGDGHAALRVAAAVASEWTAARVVGRQGEIGRQGKGREDMGERHGGRRVEVGEGKERGEMGRRTCTLTVAGATDGLLALVRTGWVDQVSERTRGG</sequence>